<evidence type="ECO:0000313" key="2">
    <source>
        <dbReference type="Proteomes" id="UP000521872"/>
    </source>
</evidence>
<reference evidence="1 2" key="1">
    <citation type="submission" date="2019-12" db="EMBL/GenBank/DDBJ databases">
        <authorList>
            <person name="Floudas D."/>
            <person name="Bentzer J."/>
            <person name="Ahren D."/>
            <person name="Johansson T."/>
            <person name="Persson P."/>
            <person name="Tunlid A."/>
        </authorList>
    </citation>
    <scope>NUCLEOTIDE SEQUENCE [LARGE SCALE GENOMIC DNA]</scope>
    <source>
        <strain evidence="1 2">CBS 102.39</strain>
    </source>
</reference>
<proteinExistence type="predicted"/>
<comment type="caution">
    <text evidence="1">The sequence shown here is derived from an EMBL/GenBank/DDBJ whole genome shotgun (WGS) entry which is preliminary data.</text>
</comment>
<evidence type="ECO:0000313" key="1">
    <source>
        <dbReference type="EMBL" id="KAF4619495.1"/>
    </source>
</evidence>
<protein>
    <submittedName>
        <fullName evidence="1">Uncharacterized protein</fullName>
    </submittedName>
</protein>
<organism evidence="1 2">
    <name type="scientific">Agrocybe pediades</name>
    <dbReference type="NCBI Taxonomy" id="84607"/>
    <lineage>
        <taxon>Eukaryota</taxon>
        <taxon>Fungi</taxon>
        <taxon>Dikarya</taxon>
        <taxon>Basidiomycota</taxon>
        <taxon>Agaricomycotina</taxon>
        <taxon>Agaricomycetes</taxon>
        <taxon>Agaricomycetidae</taxon>
        <taxon>Agaricales</taxon>
        <taxon>Agaricineae</taxon>
        <taxon>Strophariaceae</taxon>
        <taxon>Agrocybe</taxon>
    </lineage>
</organism>
<name>A0A8H4QZG1_9AGAR</name>
<accession>A0A8H4QZG1</accession>
<dbReference type="AlphaFoldDB" id="A0A8H4QZG1"/>
<keyword evidence="2" id="KW-1185">Reference proteome</keyword>
<dbReference type="EMBL" id="JAACJL010000016">
    <property type="protein sequence ID" value="KAF4619495.1"/>
    <property type="molecule type" value="Genomic_DNA"/>
</dbReference>
<sequence>MYLHYSRDVSCGQAAYGLTSVLLVPLNRLLAGRTQNIADLHNRLLAGRTQNIADLHNRLYAAIHRLLAGRTQPVLALWDVNYARLRKATSSRSSAFEIRINSMEVQIIY</sequence>
<dbReference type="Proteomes" id="UP000521872">
    <property type="component" value="Unassembled WGS sequence"/>
</dbReference>
<gene>
    <name evidence="1" type="ORF">D9613_004746</name>
</gene>